<sequence>MGSAKPFSFLSLAFSFLTISGFFVQVKTSDNTNFVYRGCAEQKFQDSAYSQTLTTLFDSLVSQSANTSFSSTTAGEGQSAIFGLFQCRGDLTTSDCYNCVSKLPAMADKLCGKSIAARIQLNGCYMRYEISGFKQVPATEFLYRVCGSTRASGSEFEGKRDTAFDMVEKGVEGGTSGGFYTGSYESVYVLGQCEEDLASGDCGDCVKAALDRVKVECVDSISGQIYLHKCYISYSYYPNGVASKSSSSGTEQGTEKTVAIVVGGVAALGFGIAFVMFVRSVFKKRGGKHAYGG</sequence>
<feature type="chain" id="PRO_5042975100" description="Gnk2-homologous domain-containing protein" evidence="15">
    <location>
        <begin position="29"/>
        <end position="293"/>
    </location>
</feature>
<dbReference type="Pfam" id="PF01657">
    <property type="entry name" value="Stress-antifung"/>
    <property type="match status" value="2"/>
</dbReference>
<feature type="domain" description="Gnk2-homologous" evidence="16">
    <location>
        <begin position="31"/>
        <end position="133"/>
    </location>
</feature>
<accession>A0AAP0RQ78</accession>
<evidence type="ECO:0000313" key="17">
    <source>
        <dbReference type="EMBL" id="KAK9282561.1"/>
    </source>
</evidence>
<comment type="similarity">
    <text evidence="13">Belongs to the cysteine-rich repeat secretory protein family. Plasmodesmata-located proteins (PDLD) subfamily.</text>
</comment>
<feature type="signal peptide" evidence="15">
    <location>
        <begin position="1"/>
        <end position="28"/>
    </location>
</feature>
<name>A0AAP0RQ78_LIQFO</name>
<keyword evidence="4" id="KW-0945">Host-virus interaction</keyword>
<keyword evidence="9 14" id="KW-1133">Transmembrane helix</keyword>
<organism evidence="17 18">
    <name type="scientific">Liquidambar formosana</name>
    <name type="common">Formosan gum</name>
    <dbReference type="NCBI Taxonomy" id="63359"/>
    <lineage>
        <taxon>Eukaryota</taxon>
        <taxon>Viridiplantae</taxon>
        <taxon>Streptophyta</taxon>
        <taxon>Embryophyta</taxon>
        <taxon>Tracheophyta</taxon>
        <taxon>Spermatophyta</taxon>
        <taxon>Magnoliopsida</taxon>
        <taxon>eudicotyledons</taxon>
        <taxon>Gunneridae</taxon>
        <taxon>Pentapetalae</taxon>
        <taxon>Saxifragales</taxon>
        <taxon>Altingiaceae</taxon>
        <taxon>Liquidambar</taxon>
    </lineage>
</organism>
<evidence type="ECO:0000256" key="12">
    <source>
        <dbReference type="ARBA" id="ARBA00024184"/>
    </source>
</evidence>
<dbReference type="GO" id="GO:0005886">
    <property type="term" value="C:plasma membrane"/>
    <property type="evidence" value="ECO:0007669"/>
    <property type="project" value="UniProtKB-SubCell"/>
</dbReference>
<evidence type="ECO:0000256" key="2">
    <source>
        <dbReference type="ARBA" id="ARBA00022448"/>
    </source>
</evidence>
<proteinExistence type="inferred from homology"/>
<evidence type="ECO:0000256" key="14">
    <source>
        <dbReference type="SAM" id="Phobius"/>
    </source>
</evidence>
<evidence type="ECO:0000256" key="3">
    <source>
        <dbReference type="ARBA" id="ARBA00022475"/>
    </source>
</evidence>
<evidence type="ECO:0000256" key="1">
    <source>
        <dbReference type="ARBA" id="ARBA00004251"/>
    </source>
</evidence>
<evidence type="ECO:0000313" key="18">
    <source>
        <dbReference type="Proteomes" id="UP001415857"/>
    </source>
</evidence>
<evidence type="ECO:0000256" key="4">
    <source>
        <dbReference type="ARBA" id="ARBA00022581"/>
    </source>
</evidence>
<evidence type="ECO:0000256" key="9">
    <source>
        <dbReference type="ARBA" id="ARBA00022989"/>
    </source>
</evidence>
<dbReference type="InterPro" id="IPR002902">
    <property type="entry name" value="GNK2"/>
</dbReference>
<keyword evidence="3" id="KW-1003">Cell membrane</keyword>
<dbReference type="PROSITE" id="PS51473">
    <property type="entry name" value="GNK2"/>
    <property type="match status" value="2"/>
</dbReference>
<evidence type="ECO:0000256" key="6">
    <source>
        <dbReference type="ARBA" id="ARBA00022729"/>
    </source>
</evidence>
<keyword evidence="10 14" id="KW-0472">Membrane</keyword>
<protein>
    <recommendedName>
        <fullName evidence="16">Gnk2-homologous domain-containing protein</fullName>
    </recommendedName>
</protein>
<dbReference type="GO" id="GO:0046739">
    <property type="term" value="P:transport of virus in multicellular host"/>
    <property type="evidence" value="ECO:0007669"/>
    <property type="project" value="UniProtKB-ARBA"/>
</dbReference>
<keyword evidence="8" id="KW-0965">Cell junction</keyword>
<dbReference type="EMBL" id="JBBPBK010000007">
    <property type="protein sequence ID" value="KAK9282561.1"/>
    <property type="molecule type" value="Genomic_DNA"/>
</dbReference>
<keyword evidence="7" id="KW-0677">Repeat</keyword>
<dbReference type="PANTHER" id="PTHR32080">
    <property type="entry name" value="ANTIFUNGAL PROTEIN GINKBILOBIN-2-LIKE"/>
    <property type="match status" value="1"/>
</dbReference>
<evidence type="ECO:0000256" key="15">
    <source>
        <dbReference type="SAM" id="SignalP"/>
    </source>
</evidence>
<evidence type="ECO:0000256" key="7">
    <source>
        <dbReference type="ARBA" id="ARBA00022737"/>
    </source>
</evidence>
<keyword evidence="11" id="KW-1015">Disulfide bond</keyword>
<evidence type="ECO:0000256" key="5">
    <source>
        <dbReference type="ARBA" id="ARBA00022692"/>
    </source>
</evidence>
<gene>
    <name evidence="17" type="ORF">L1049_005482</name>
</gene>
<evidence type="ECO:0000256" key="11">
    <source>
        <dbReference type="ARBA" id="ARBA00023157"/>
    </source>
</evidence>
<dbReference type="GO" id="GO:0009506">
    <property type="term" value="C:plasmodesma"/>
    <property type="evidence" value="ECO:0007669"/>
    <property type="project" value="UniProtKB-SubCell"/>
</dbReference>
<dbReference type="InterPro" id="IPR038408">
    <property type="entry name" value="GNK2_sf"/>
</dbReference>
<evidence type="ECO:0000256" key="10">
    <source>
        <dbReference type="ARBA" id="ARBA00023136"/>
    </source>
</evidence>
<dbReference type="CDD" id="cd23509">
    <property type="entry name" value="Gnk2-like"/>
    <property type="match status" value="2"/>
</dbReference>
<dbReference type="Gene3D" id="3.30.430.20">
    <property type="entry name" value="Gnk2 domain, C-X8-C-X2-C motif"/>
    <property type="match status" value="2"/>
</dbReference>
<dbReference type="FunFam" id="3.30.430.20:FF:000001">
    <property type="entry name" value="cysteine-rich repeat secretory protein 3"/>
    <property type="match status" value="1"/>
</dbReference>
<keyword evidence="5 14" id="KW-0812">Transmembrane</keyword>
<feature type="transmembrane region" description="Helical" evidence="14">
    <location>
        <begin position="258"/>
        <end position="278"/>
    </location>
</feature>
<evidence type="ECO:0000256" key="13">
    <source>
        <dbReference type="ARBA" id="ARBA00038393"/>
    </source>
</evidence>
<dbReference type="InterPro" id="IPR051378">
    <property type="entry name" value="Cell2Cell_Antifungal"/>
</dbReference>
<evidence type="ECO:0000256" key="8">
    <source>
        <dbReference type="ARBA" id="ARBA00022949"/>
    </source>
</evidence>
<dbReference type="Proteomes" id="UP001415857">
    <property type="component" value="Unassembled WGS sequence"/>
</dbReference>
<comment type="subcellular location">
    <subcellularLocation>
        <location evidence="12">Cell junction</location>
        <location evidence="12">Plasmodesma</location>
    </subcellularLocation>
    <subcellularLocation>
        <location evidence="1">Cell membrane</location>
        <topology evidence="1">Single-pass type I membrane protein</topology>
    </subcellularLocation>
</comment>
<keyword evidence="2" id="KW-0813">Transport</keyword>
<dbReference type="GO" id="GO:0010497">
    <property type="term" value="P:plasmodesmata-mediated intercellular transport"/>
    <property type="evidence" value="ECO:0007669"/>
    <property type="project" value="TreeGrafter"/>
</dbReference>
<dbReference type="AlphaFoldDB" id="A0AAP0RQ78"/>
<dbReference type="PANTHER" id="PTHR32080:SF36">
    <property type="entry name" value="PLASMODESMATA-LOCATED PROTEIN 1"/>
    <property type="match status" value="1"/>
</dbReference>
<comment type="caution">
    <text evidence="17">The sequence shown here is derived from an EMBL/GenBank/DDBJ whole genome shotgun (WGS) entry which is preliminary data.</text>
</comment>
<evidence type="ECO:0000259" key="16">
    <source>
        <dbReference type="PROSITE" id="PS51473"/>
    </source>
</evidence>
<dbReference type="FunFam" id="3.30.430.20:FF:000008">
    <property type="entry name" value="cysteine-rich repeat secretory protein 3"/>
    <property type="match status" value="1"/>
</dbReference>
<reference evidence="17 18" key="1">
    <citation type="journal article" date="2024" name="Plant J.">
        <title>Genome sequences and population genomics reveal climatic adaptation and genomic divergence between two closely related sweetgum species.</title>
        <authorList>
            <person name="Xu W.Q."/>
            <person name="Ren C.Q."/>
            <person name="Zhang X.Y."/>
            <person name="Comes H.P."/>
            <person name="Liu X.H."/>
            <person name="Li Y.G."/>
            <person name="Kettle C.J."/>
            <person name="Jalonen R."/>
            <person name="Gaisberger H."/>
            <person name="Ma Y.Z."/>
            <person name="Qiu Y.X."/>
        </authorList>
    </citation>
    <scope>NUCLEOTIDE SEQUENCE [LARGE SCALE GENOMIC DNA]</scope>
    <source>
        <strain evidence="17">Hangzhou</strain>
    </source>
</reference>
<feature type="domain" description="Gnk2-homologous" evidence="16">
    <location>
        <begin position="138"/>
        <end position="239"/>
    </location>
</feature>
<keyword evidence="6 15" id="KW-0732">Signal</keyword>
<keyword evidence="18" id="KW-1185">Reference proteome</keyword>